<evidence type="ECO:0000256" key="8">
    <source>
        <dbReference type="ARBA" id="ARBA00022723"/>
    </source>
</evidence>
<evidence type="ECO:0000256" key="17">
    <source>
        <dbReference type="RuleBase" id="RU368103"/>
    </source>
</evidence>
<evidence type="ECO:0000256" key="10">
    <source>
        <dbReference type="ARBA" id="ARBA00022946"/>
    </source>
</evidence>
<evidence type="ECO:0000256" key="5">
    <source>
        <dbReference type="ARBA" id="ARBA00022448"/>
    </source>
</evidence>
<evidence type="ECO:0000256" key="14">
    <source>
        <dbReference type="ARBA" id="ARBA00023136"/>
    </source>
</evidence>
<dbReference type="GO" id="GO:0005743">
    <property type="term" value="C:mitochondrial inner membrane"/>
    <property type="evidence" value="ECO:0007669"/>
    <property type="project" value="UniProtKB-SubCell"/>
</dbReference>
<dbReference type="UniPathway" id="UPA00705"/>
<evidence type="ECO:0000256" key="15">
    <source>
        <dbReference type="ARBA" id="ARBA00070174"/>
    </source>
</evidence>
<dbReference type="Gene3D" id="1.25.40.40">
    <property type="entry name" value="Cytochrome c oxidase, subunit Va/VI"/>
    <property type="match status" value="1"/>
</dbReference>
<evidence type="ECO:0000256" key="12">
    <source>
        <dbReference type="ARBA" id="ARBA00023004"/>
    </source>
</evidence>
<dbReference type="InterPro" id="IPR038532">
    <property type="entry name" value="NDUFS4-like_sf"/>
</dbReference>
<accession>A0A068RYI5</accession>
<dbReference type="VEuPathDB" id="FungiDB:LCOR_06231.1"/>
<comment type="subunit">
    <text evidence="17">Component of the cytochrome c oxidase (complex IV, CIV), a multisubunit enzyme composed of a catalytic core of 3 subunits and several supernumerary subunits.</text>
</comment>
<evidence type="ECO:0000313" key="19">
    <source>
        <dbReference type="Proteomes" id="UP000027586"/>
    </source>
</evidence>
<comment type="similarity">
    <text evidence="4 17">Belongs to the cytochrome c oxidase subunit 5A family.</text>
</comment>
<evidence type="ECO:0000256" key="4">
    <source>
        <dbReference type="ARBA" id="ARBA00007972"/>
    </source>
</evidence>
<dbReference type="InterPro" id="IPR036545">
    <property type="entry name" value="Cyt_c_oxidase_su5A/6_sf"/>
</dbReference>
<keyword evidence="12 17" id="KW-0408">Iron</keyword>
<dbReference type="Proteomes" id="UP000027586">
    <property type="component" value="Unassembled WGS sequence"/>
</dbReference>
<dbReference type="AlphaFoldDB" id="A0A068RYI5"/>
<keyword evidence="14 17" id="KW-0472">Membrane</keyword>
<comment type="pathway">
    <text evidence="2 17">Energy metabolism; oxidative phosphorylation.</text>
</comment>
<keyword evidence="7" id="KW-0679">Respiratory chain</keyword>
<keyword evidence="10 17" id="KW-0809">Transit peptide</keyword>
<keyword evidence="5" id="KW-0813">Transport</keyword>
<evidence type="ECO:0000256" key="2">
    <source>
        <dbReference type="ARBA" id="ARBA00004673"/>
    </source>
</evidence>
<dbReference type="SUPFAM" id="SSF48479">
    <property type="entry name" value="Cytochrome c oxidase subunit E"/>
    <property type="match status" value="1"/>
</dbReference>
<keyword evidence="6 17" id="KW-0349">Heme</keyword>
<comment type="caution">
    <text evidence="18">The sequence shown here is derived from an EMBL/GenBank/DDBJ whole genome shotgun (WGS) entry which is preliminary data.</text>
</comment>
<evidence type="ECO:0000256" key="13">
    <source>
        <dbReference type="ARBA" id="ARBA00023128"/>
    </source>
</evidence>
<keyword evidence="19" id="KW-1185">Reference proteome</keyword>
<dbReference type="Pfam" id="PF02284">
    <property type="entry name" value="COX5A"/>
    <property type="match status" value="1"/>
</dbReference>
<keyword evidence="8 17" id="KW-0479">Metal-binding</keyword>
<evidence type="ECO:0000256" key="6">
    <source>
        <dbReference type="ARBA" id="ARBA00022617"/>
    </source>
</evidence>
<dbReference type="InterPro" id="IPR003204">
    <property type="entry name" value="Cyt_c_oxidase_su5A/6"/>
</dbReference>
<evidence type="ECO:0000256" key="1">
    <source>
        <dbReference type="ARBA" id="ARBA00004443"/>
    </source>
</evidence>
<dbReference type="OrthoDB" id="3089at2759"/>
<keyword evidence="11" id="KW-0249">Electron transport</keyword>
<evidence type="ECO:0000256" key="16">
    <source>
        <dbReference type="ARBA" id="ARBA00082700"/>
    </source>
</evidence>
<sequence length="339" mass="38600">MLRAALTGVVARSTAIRATPAIRAAAAPLAARRFYSAGHEDESFESFTERYVKFFDGVDDLFELQRGLNNCFAYDLVPAPSVIESALRASRRVNDYATAVRIFEGVKEKVENEGQYKQYLDELAPVREELGIQTKEELNLFQILKHYIGWKDKKTTALPPGFTQHDIKTPEFNALVICIMFIPRTINSIFRPVIQANLITHRWTTTQVTRPQVEHRPTSVESASCAPEELTTERSVRIFSPCKAATQQGVHGTRHWSIDFDIIPDAERYENPLIGWASSADYQQGLQMTFDSKEAAINFAERQGWDYYVHEPVAKKFVKKEYADNFKYSPGPLRVILTR</sequence>
<dbReference type="InterPro" id="IPR006885">
    <property type="entry name" value="NADH_UbQ_FeS_4_mit-like"/>
</dbReference>
<proteinExistence type="inferred from homology"/>
<gene>
    <name evidence="18" type="ORF">LCOR_06231.1</name>
</gene>
<dbReference type="EMBL" id="CBTN010000027">
    <property type="protein sequence ID" value="CDH55039.1"/>
    <property type="molecule type" value="Genomic_DNA"/>
</dbReference>
<dbReference type="FunFam" id="3.30.160.190:FF:000001">
    <property type="entry name" value="NADH-ubiquinone oxidoreductase 21 kDa subunit mitochondrial"/>
    <property type="match status" value="1"/>
</dbReference>
<reference evidence="18" key="1">
    <citation type="submission" date="2013-08" db="EMBL/GenBank/DDBJ databases">
        <title>Gene expansion shapes genome architecture in the human pathogen Lichtheimia corymbifera: an evolutionary genomics analysis in the ancient terrestrial Mucorales (Mucoromycotina).</title>
        <authorList>
            <person name="Schwartze V.U."/>
            <person name="Winter S."/>
            <person name="Shelest E."/>
            <person name="Marcet-Houben M."/>
            <person name="Horn F."/>
            <person name="Wehner S."/>
            <person name="Hoffmann K."/>
            <person name="Riege K."/>
            <person name="Sammeth M."/>
            <person name="Nowrousian M."/>
            <person name="Valiante V."/>
            <person name="Linde J."/>
            <person name="Jacobsen I.D."/>
            <person name="Marz M."/>
            <person name="Brakhage A.A."/>
            <person name="Gabaldon T."/>
            <person name="Bocker S."/>
            <person name="Voigt K."/>
        </authorList>
    </citation>
    <scope>NUCLEOTIDE SEQUENCE [LARGE SCALE GENOMIC DNA]</scope>
    <source>
        <strain evidence="18">FSU 9682</strain>
    </source>
</reference>
<dbReference type="FunFam" id="1.25.40.40:FF:000001">
    <property type="entry name" value="Cytochrome c oxidase subunit VI"/>
    <property type="match status" value="1"/>
</dbReference>
<name>A0A068RYI5_9FUNG</name>
<evidence type="ECO:0000256" key="9">
    <source>
        <dbReference type="ARBA" id="ARBA00022792"/>
    </source>
</evidence>
<comment type="subcellular location">
    <subcellularLocation>
        <location evidence="1 17">Mitochondrion inner membrane</location>
        <topology evidence="1 17">Peripheral membrane protein</topology>
        <orientation evidence="1 17">Matrix side</orientation>
    </subcellularLocation>
</comment>
<evidence type="ECO:0000313" key="18">
    <source>
        <dbReference type="EMBL" id="CDH55039.1"/>
    </source>
</evidence>
<keyword evidence="13 17" id="KW-0496">Mitochondrion</keyword>
<keyword evidence="9 17" id="KW-0999">Mitochondrion inner membrane</keyword>
<dbReference type="GO" id="GO:0006123">
    <property type="term" value="P:mitochondrial electron transport, cytochrome c to oxygen"/>
    <property type="evidence" value="ECO:0007669"/>
    <property type="project" value="UniProtKB-UniRule"/>
</dbReference>
<dbReference type="GO" id="GO:0046872">
    <property type="term" value="F:metal ion binding"/>
    <property type="evidence" value="ECO:0007669"/>
    <property type="project" value="UniProtKB-UniRule"/>
</dbReference>
<protein>
    <recommendedName>
        <fullName evidence="15 17">Cytochrome c oxidase subunit 6, mitochondrial</fullName>
    </recommendedName>
    <alternativeName>
        <fullName evidence="16 17">Cytochrome c oxidase polypeptide VI</fullName>
    </alternativeName>
</protein>
<evidence type="ECO:0000256" key="3">
    <source>
        <dbReference type="ARBA" id="ARBA00005882"/>
    </source>
</evidence>
<evidence type="ECO:0000256" key="7">
    <source>
        <dbReference type="ARBA" id="ARBA00022660"/>
    </source>
</evidence>
<comment type="function">
    <text evidence="17">Component of the cytochrome c oxidase, the last enzyme in the mitochondrial electron transport chain which drives oxidative phosphorylation. The respiratory chain contains 3 multisubunit complexes succinate dehydrogenase (complex II, CII), ubiquinol-cytochrome c oxidoreductase (cytochrome b-c1 complex, complex III, CIII) and cytochrome c oxidase (complex IV, CIV), that cooperate to transfer electrons derived from NADH and succinate to molecular oxygen, creating an electrochemical gradient over the inner membrane that drives transmembrane transport and the ATP synthase. Cytochrome c oxidase is the component of the respiratory chain that catalyzes the reduction of oxygen to water. Electrons originating from reduced cytochrome c in the intermembrane space (IMS) are transferred via the dinuclear copper A center (CU(A)) of subunit 2 and heme A of subunit 1 to the active site in subunit 1, a binuclear center (BNC) formed by heme A3 and copper B (CU(B)). The BNC reduces molecular oxygen to 2 water molecules using 4 electrons from cytochrome c in the IMS and 4 protons from the mitochondrial matrix.</text>
</comment>
<organism evidence="18 19">
    <name type="scientific">Lichtheimia corymbifera JMRC:FSU:9682</name>
    <dbReference type="NCBI Taxonomy" id="1263082"/>
    <lineage>
        <taxon>Eukaryota</taxon>
        <taxon>Fungi</taxon>
        <taxon>Fungi incertae sedis</taxon>
        <taxon>Mucoromycota</taxon>
        <taxon>Mucoromycotina</taxon>
        <taxon>Mucoromycetes</taxon>
        <taxon>Mucorales</taxon>
        <taxon>Lichtheimiaceae</taxon>
        <taxon>Lichtheimia</taxon>
    </lineage>
</organism>
<dbReference type="CDD" id="cd00923">
    <property type="entry name" value="Cyt_c_Oxidase_Va"/>
    <property type="match status" value="1"/>
</dbReference>
<dbReference type="GO" id="GO:0045277">
    <property type="term" value="C:respiratory chain complex IV"/>
    <property type="evidence" value="ECO:0007669"/>
    <property type="project" value="UniProtKB-UniRule"/>
</dbReference>
<dbReference type="Gene3D" id="3.30.160.190">
    <property type="entry name" value="atu1810 like domain"/>
    <property type="match status" value="1"/>
</dbReference>
<dbReference type="PANTHER" id="PTHR14200">
    <property type="entry name" value="CYTOCHROME C OXIDASE POLYPEPTIDE"/>
    <property type="match status" value="1"/>
</dbReference>
<comment type="similarity">
    <text evidence="3">Belongs to the complex I NDUFS4 subunit family.</text>
</comment>
<dbReference type="PANTHER" id="PTHR14200:SF11">
    <property type="entry name" value="CYTOCHROME C OXIDASE SUBUNIT 5A, MITOCHONDRIAL"/>
    <property type="match status" value="1"/>
</dbReference>
<dbReference type="STRING" id="1263082.A0A068RYI5"/>
<dbReference type="Pfam" id="PF04800">
    <property type="entry name" value="NDUS4"/>
    <property type="match status" value="1"/>
</dbReference>
<evidence type="ECO:0000256" key="11">
    <source>
        <dbReference type="ARBA" id="ARBA00022982"/>
    </source>
</evidence>